<dbReference type="PANTHER" id="PTHR47938:SF35">
    <property type="entry name" value="PENTATRICOPEPTIDE REPEAT-CONTAINING PROTEIN 4, MITOCHONDRIAL-RELATED"/>
    <property type="match status" value="1"/>
</dbReference>
<evidence type="ECO:0000256" key="2">
    <source>
        <dbReference type="ARBA" id="ARBA00022737"/>
    </source>
</evidence>
<feature type="repeat" description="PPR" evidence="3">
    <location>
        <begin position="249"/>
        <end position="283"/>
    </location>
</feature>
<feature type="repeat" description="PPR" evidence="3">
    <location>
        <begin position="354"/>
        <end position="384"/>
    </location>
</feature>
<reference evidence="6 7" key="1">
    <citation type="submission" date="2021-02" db="EMBL/GenBank/DDBJ databases">
        <title>Plant Genome Project.</title>
        <authorList>
            <person name="Zhang R.-G."/>
        </authorList>
    </citation>
    <scope>NUCLEOTIDE SEQUENCE [LARGE SCALE GENOMIC DNA]</scope>
    <source>
        <tissue evidence="6">Leaves</tissue>
    </source>
</reference>
<dbReference type="CDD" id="cd06222">
    <property type="entry name" value="RNase_H_like"/>
    <property type="match status" value="1"/>
</dbReference>
<evidence type="ECO:0000256" key="3">
    <source>
        <dbReference type="PROSITE-ProRule" id="PRU00708"/>
    </source>
</evidence>
<dbReference type="PANTHER" id="PTHR47938">
    <property type="entry name" value="RESPIRATORY COMPLEX I CHAPERONE (CIA84), PUTATIVE (AFU_ORTHOLOGUE AFUA_2G06020)-RELATED"/>
    <property type="match status" value="1"/>
</dbReference>
<evidence type="ECO:0000256" key="1">
    <source>
        <dbReference type="ARBA" id="ARBA00007626"/>
    </source>
</evidence>
<gene>
    <name evidence="6" type="ORF">JRO89_XS11G0051400</name>
</gene>
<feature type="repeat" description="PPR" evidence="3">
    <location>
        <begin position="493"/>
        <end position="527"/>
    </location>
</feature>
<dbReference type="Pfam" id="PF13041">
    <property type="entry name" value="PPR_2"/>
    <property type="match status" value="3"/>
</dbReference>
<organism evidence="6 7">
    <name type="scientific">Xanthoceras sorbifolium</name>
    <dbReference type="NCBI Taxonomy" id="99658"/>
    <lineage>
        <taxon>Eukaryota</taxon>
        <taxon>Viridiplantae</taxon>
        <taxon>Streptophyta</taxon>
        <taxon>Embryophyta</taxon>
        <taxon>Tracheophyta</taxon>
        <taxon>Spermatophyta</taxon>
        <taxon>Magnoliopsida</taxon>
        <taxon>eudicotyledons</taxon>
        <taxon>Gunneridae</taxon>
        <taxon>Pentapetalae</taxon>
        <taxon>rosids</taxon>
        <taxon>malvids</taxon>
        <taxon>Sapindales</taxon>
        <taxon>Sapindaceae</taxon>
        <taxon>Xanthoceroideae</taxon>
        <taxon>Xanthoceras</taxon>
    </lineage>
</organism>
<name>A0ABQ8HER5_9ROSI</name>
<dbReference type="Pfam" id="PF01535">
    <property type="entry name" value="PPR"/>
    <property type="match status" value="1"/>
</dbReference>
<dbReference type="Proteomes" id="UP000827721">
    <property type="component" value="Unassembled WGS sequence"/>
</dbReference>
<dbReference type="InterPro" id="IPR002885">
    <property type="entry name" value="PPR_rpt"/>
</dbReference>
<protein>
    <recommendedName>
        <fullName evidence="5">RNase H type-1 domain-containing protein</fullName>
    </recommendedName>
</protein>
<feature type="repeat" description="PPR" evidence="3">
    <location>
        <begin position="458"/>
        <end position="492"/>
    </location>
</feature>
<dbReference type="SUPFAM" id="SSF81901">
    <property type="entry name" value="HCP-like"/>
    <property type="match status" value="1"/>
</dbReference>
<evidence type="ECO:0000313" key="7">
    <source>
        <dbReference type="Proteomes" id="UP000827721"/>
    </source>
</evidence>
<evidence type="ECO:0000313" key="6">
    <source>
        <dbReference type="EMBL" id="KAH7557123.1"/>
    </source>
</evidence>
<accession>A0ABQ8HER5</accession>
<evidence type="ECO:0000259" key="5">
    <source>
        <dbReference type="Pfam" id="PF13456"/>
    </source>
</evidence>
<feature type="repeat" description="PPR" evidence="3">
    <location>
        <begin position="388"/>
        <end position="422"/>
    </location>
</feature>
<comment type="caution">
    <text evidence="6">The sequence shown here is derived from an EMBL/GenBank/DDBJ whole genome shotgun (WGS) entry which is preliminary data.</text>
</comment>
<comment type="similarity">
    <text evidence="1">Belongs to the PPR family. P subfamily.</text>
</comment>
<evidence type="ECO:0000256" key="4">
    <source>
        <dbReference type="SAM" id="MobiDB-lite"/>
    </source>
</evidence>
<proteinExistence type="inferred from homology"/>
<dbReference type="InterPro" id="IPR044730">
    <property type="entry name" value="RNase_H-like_dom_plant"/>
</dbReference>
<dbReference type="InterPro" id="IPR002156">
    <property type="entry name" value="RNaseH_domain"/>
</dbReference>
<feature type="domain" description="RNase H type-1" evidence="5">
    <location>
        <begin position="587"/>
        <end position="653"/>
    </location>
</feature>
<dbReference type="InterPro" id="IPR011990">
    <property type="entry name" value="TPR-like_helical_dom_sf"/>
</dbReference>
<dbReference type="NCBIfam" id="TIGR00756">
    <property type="entry name" value="PPR"/>
    <property type="match status" value="7"/>
</dbReference>
<feature type="repeat" description="PPR" evidence="3">
    <location>
        <begin position="423"/>
        <end position="457"/>
    </location>
</feature>
<dbReference type="PROSITE" id="PS51375">
    <property type="entry name" value="PPR"/>
    <property type="match status" value="7"/>
</dbReference>
<dbReference type="Pfam" id="PF13456">
    <property type="entry name" value="RVT_3"/>
    <property type="match status" value="1"/>
</dbReference>
<feature type="repeat" description="PPR" evidence="3">
    <location>
        <begin position="214"/>
        <end position="248"/>
    </location>
</feature>
<keyword evidence="7" id="KW-1185">Reference proteome</keyword>
<dbReference type="EMBL" id="JAFEMO010000011">
    <property type="protein sequence ID" value="KAH7557123.1"/>
    <property type="molecule type" value="Genomic_DNA"/>
</dbReference>
<feature type="region of interest" description="Disordered" evidence="4">
    <location>
        <begin position="30"/>
        <end position="49"/>
    </location>
</feature>
<dbReference type="Gene3D" id="1.25.40.10">
    <property type="entry name" value="Tetratricopeptide repeat domain"/>
    <property type="match status" value="3"/>
</dbReference>
<dbReference type="Gene3D" id="3.30.420.10">
    <property type="entry name" value="Ribonuclease H-like superfamily/Ribonuclease H"/>
    <property type="match status" value="1"/>
</dbReference>
<dbReference type="InterPro" id="IPR036397">
    <property type="entry name" value="RNaseH_sf"/>
</dbReference>
<dbReference type="Pfam" id="PF12854">
    <property type="entry name" value="PPR_1"/>
    <property type="match status" value="1"/>
</dbReference>
<sequence length="691" mass="79237">MRYLSRLQSLCSNSQLSILVDISHFSSFSKSSKPFQPKKTQKPPFKSQPSSIASLFNDITHILSLDDATPDQIPSTFTMSNEAHLKTPQVCTQPVRTNAEKDHLLVSEDEPDITPVVHQITEIVRSEKVVVSMEERLENSGFLFEPKVVEKVLKRCFKVPHLALKFFSWVKLREGFYHTAETYNTMLYIAGELQEFGLMEKLEREMEINSCEKDIKTWTILVSQYGKAKLIAKAFLVFDKMRKCGCEPDVVAYRMMVRLLFNAGNGDIAFEFYKEMAQKEMALDLNLYRMVLNYVARLGNVDAVHSIVDDMIKIAQIPEYDVYICMLRSFCVAGRIREALALMQDLKNKEISIDLNYFETLVKGLCKAGRIEDALDIVDIMKRRDLVDGKVYGIIINGYLRKNDLSKAFVMFQRMKGCGYLPTASTYTELMQHLFKLNEFQKGCELYDEMLERGIQPDSVAITAVAAGHVRQNHISKAWKVFKSMEDKGTRPTWKSYSIFIKELCRASRTDEIFKVLNEMQASRIVIGDKIFHWVISCMEKKGEMVNVENIKQMQRTCKPYSQEVSRICKKLVGCYVPKGTVLHCPSENVLRRVMVDSDSKSVVSLLNRDMSPNHPLFSIVQNCKELISRDWIFHVNHVFRESNRLADGLASMGQNLSLELIFFNEPPDDVICFYLDDVSSLATVRLVYGV</sequence>
<keyword evidence="2" id="KW-0677">Repeat</keyword>